<proteinExistence type="predicted"/>
<evidence type="ECO:0000313" key="3">
    <source>
        <dbReference type="Proteomes" id="UP000596742"/>
    </source>
</evidence>
<keyword evidence="3" id="KW-1185">Reference proteome</keyword>
<sequence length="437" mass="50093">MSKTYSPSSAAGGQPPTKKKASTPPTPVLSKTDPQRNDQEDIRECICSLGKKIRKDFKKSGKIQSSVRELEKDIQSLIDDIVKEEKKQDDTKESVTKDKTKEKDKSPKDTKQKTSVKEEEIDLLSLFKKMRQETIKLNSDLVTARKESKLICEKIHSTGKDLGIDVVDDKQHDVNSSKETITCILAENRKLSNTLNKLNKEIETLDMQEKDASQDQHKKNTKLNKKEDKDKKKNKTSKDSVKQHSDLSDESPFTVFKAFDRHVPRMIEILNNESLLREQKSYLDKIRDIAVGLCKQEDLKNQTVLSVKDTDKAVEIIQNELEKYLQMEEQIEKEKKALNYHLNNAQFISDNIKTTIDNNGEIRDSGKGTENKTTSNVNTTKIKNQQKQPKNEKERRATEVTNTPDKSHDNLTDTIKKLDQILTFIANENNTLNHQQR</sequence>
<feature type="region of interest" description="Disordered" evidence="1">
    <location>
        <begin position="356"/>
        <end position="412"/>
    </location>
</feature>
<feature type="region of interest" description="Disordered" evidence="1">
    <location>
        <begin position="206"/>
        <end position="246"/>
    </location>
</feature>
<feature type="compositionally biased region" description="Basic and acidic residues" evidence="1">
    <location>
        <begin position="360"/>
        <end position="370"/>
    </location>
</feature>
<reference evidence="2" key="1">
    <citation type="submission" date="2018-11" db="EMBL/GenBank/DDBJ databases">
        <authorList>
            <person name="Alioto T."/>
            <person name="Alioto T."/>
        </authorList>
    </citation>
    <scope>NUCLEOTIDE SEQUENCE</scope>
</reference>
<evidence type="ECO:0000313" key="2">
    <source>
        <dbReference type="EMBL" id="VDI10250.1"/>
    </source>
</evidence>
<dbReference type="AlphaFoldDB" id="A0A8B6CWZ5"/>
<dbReference type="Proteomes" id="UP000596742">
    <property type="component" value="Unassembled WGS sequence"/>
</dbReference>
<accession>A0A8B6CWZ5</accession>
<feature type="region of interest" description="Disordered" evidence="1">
    <location>
        <begin position="1"/>
        <end position="41"/>
    </location>
</feature>
<feature type="compositionally biased region" description="Basic and acidic residues" evidence="1">
    <location>
        <begin position="389"/>
        <end position="398"/>
    </location>
</feature>
<dbReference type="EMBL" id="UYJE01002379">
    <property type="protein sequence ID" value="VDI10250.1"/>
    <property type="molecule type" value="Genomic_DNA"/>
</dbReference>
<evidence type="ECO:0000256" key="1">
    <source>
        <dbReference type="SAM" id="MobiDB-lite"/>
    </source>
</evidence>
<name>A0A8B6CWZ5_MYTGA</name>
<organism evidence="2 3">
    <name type="scientific">Mytilus galloprovincialis</name>
    <name type="common">Mediterranean mussel</name>
    <dbReference type="NCBI Taxonomy" id="29158"/>
    <lineage>
        <taxon>Eukaryota</taxon>
        <taxon>Metazoa</taxon>
        <taxon>Spiralia</taxon>
        <taxon>Lophotrochozoa</taxon>
        <taxon>Mollusca</taxon>
        <taxon>Bivalvia</taxon>
        <taxon>Autobranchia</taxon>
        <taxon>Pteriomorphia</taxon>
        <taxon>Mytilida</taxon>
        <taxon>Mytiloidea</taxon>
        <taxon>Mytilidae</taxon>
        <taxon>Mytilinae</taxon>
        <taxon>Mytilus</taxon>
    </lineage>
</organism>
<protein>
    <submittedName>
        <fullName evidence="2">Uncharacterized protein</fullName>
    </submittedName>
</protein>
<gene>
    <name evidence="2" type="ORF">MGAL_10B068828</name>
</gene>
<comment type="caution">
    <text evidence="2">The sequence shown here is derived from an EMBL/GenBank/DDBJ whole genome shotgun (WGS) entry which is preliminary data.</text>
</comment>
<feature type="compositionally biased region" description="Low complexity" evidence="1">
    <location>
        <begin position="378"/>
        <end position="388"/>
    </location>
</feature>
<feature type="compositionally biased region" description="Polar residues" evidence="1">
    <location>
        <begin position="1"/>
        <end position="11"/>
    </location>
</feature>
<feature type="region of interest" description="Disordered" evidence="1">
    <location>
        <begin position="81"/>
        <end position="115"/>
    </location>
</feature>